<name>A0ABN1INV7_9CLOT</name>
<evidence type="ECO:0000313" key="3">
    <source>
        <dbReference type="Proteomes" id="UP001500339"/>
    </source>
</evidence>
<dbReference type="Pfam" id="PF21778">
    <property type="entry name" value="DUF6873"/>
    <property type="match status" value="1"/>
</dbReference>
<dbReference type="RefSeq" id="WP_343766182.1">
    <property type="nucleotide sequence ID" value="NZ_BAAACF010000001.1"/>
</dbReference>
<evidence type="ECO:0000313" key="2">
    <source>
        <dbReference type="EMBL" id="GAA0718313.1"/>
    </source>
</evidence>
<sequence length="238" mass="26973">MKNYAIVDYRIDDEEEINLLNLGFQPIKCPPNPNIYKAICGHPDILMHIVDNENIILHKDIENSFFNFFTSLNFKVSLCKDSLGSKYPLNIKLNAVNLKSYFIHNIKYTDEVLLEMTKHKKLINVKQGYTKCSTAIVNDNAIITSDIAIARTLEVENFDVLLLPPGDISLPGLDYGFIGGCSGLLDENRLAFFGDLNYYSHGKDVITFLHKHGVEPIYLRKGKLIDRGSLFTVSLKDK</sequence>
<dbReference type="InterPro" id="IPR049238">
    <property type="entry name" value="DUF6873"/>
</dbReference>
<keyword evidence="3" id="KW-1185">Reference proteome</keyword>
<dbReference type="Proteomes" id="UP001500339">
    <property type="component" value="Unassembled WGS sequence"/>
</dbReference>
<feature type="domain" description="DUF6873" evidence="1">
    <location>
        <begin position="6"/>
        <end position="231"/>
    </location>
</feature>
<proteinExistence type="predicted"/>
<organism evidence="2 3">
    <name type="scientific">Clostridium malenominatum</name>
    <dbReference type="NCBI Taxonomy" id="1539"/>
    <lineage>
        <taxon>Bacteria</taxon>
        <taxon>Bacillati</taxon>
        <taxon>Bacillota</taxon>
        <taxon>Clostridia</taxon>
        <taxon>Eubacteriales</taxon>
        <taxon>Clostridiaceae</taxon>
        <taxon>Clostridium</taxon>
    </lineage>
</organism>
<comment type="caution">
    <text evidence="2">The sequence shown here is derived from an EMBL/GenBank/DDBJ whole genome shotgun (WGS) entry which is preliminary data.</text>
</comment>
<protein>
    <recommendedName>
        <fullName evidence="1">DUF6873 domain-containing protein</fullName>
    </recommendedName>
</protein>
<reference evidence="2 3" key="1">
    <citation type="journal article" date="2019" name="Int. J. Syst. Evol. Microbiol.">
        <title>The Global Catalogue of Microorganisms (GCM) 10K type strain sequencing project: providing services to taxonomists for standard genome sequencing and annotation.</title>
        <authorList>
            <consortium name="The Broad Institute Genomics Platform"/>
            <consortium name="The Broad Institute Genome Sequencing Center for Infectious Disease"/>
            <person name="Wu L."/>
            <person name="Ma J."/>
        </authorList>
    </citation>
    <scope>NUCLEOTIDE SEQUENCE [LARGE SCALE GENOMIC DNA]</scope>
    <source>
        <strain evidence="2 3">JCM 1405</strain>
    </source>
</reference>
<evidence type="ECO:0000259" key="1">
    <source>
        <dbReference type="Pfam" id="PF21778"/>
    </source>
</evidence>
<gene>
    <name evidence="2" type="ORF">GCM10008905_04930</name>
</gene>
<dbReference type="EMBL" id="BAAACF010000001">
    <property type="protein sequence ID" value="GAA0718313.1"/>
    <property type="molecule type" value="Genomic_DNA"/>
</dbReference>
<accession>A0ABN1INV7</accession>